<proteinExistence type="predicted"/>
<feature type="region of interest" description="Disordered" evidence="1">
    <location>
        <begin position="1"/>
        <end position="23"/>
    </location>
</feature>
<dbReference type="Gene3D" id="1.50.10.10">
    <property type="match status" value="1"/>
</dbReference>
<dbReference type="Gene3D" id="3.40.30.10">
    <property type="entry name" value="Glutaredoxin"/>
    <property type="match status" value="1"/>
</dbReference>
<evidence type="ECO:0000313" key="4">
    <source>
        <dbReference type="Proteomes" id="UP000019804"/>
    </source>
</evidence>
<dbReference type="RefSeq" id="XP_040636147.1">
    <property type="nucleotide sequence ID" value="XM_040782729.1"/>
</dbReference>
<dbReference type="HOGENOM" id="CLU_014051_1_1_1"/>
<dbReference type="InterPro" id="IPR024705">
    <property type="entry name" value="Ssp411"/>
</dbReference>
<dbReference type="GeneID" id="63697853"/>
<organism evidence="3 4">
    <name type="scientific">Aspergillus ruber (strain CBS 135680)</name>
    <dbReference type="NCBI Taxonomy" id="1388766"/>
    <lineage>
        <taxon>Eukaryota</taxon>
        <taxon>Fungi</taxon>
        <taxon>Dikarya</taxon>
        <taxon>Ascomycota</taxon>
        <taxon>Pezizomycotina</taxon>
        <taxon>Eurotiomycetes</taxon>
        <taxon>Eurotiomycetidae</taxon>
        <taxon>Eurotiales</taxon>
        <taxon>Aspergillaceae</taxon>
        <taxon>Aspergillus</taxon>
        <taxon>Aspergillus subgen. Aspergillus</taxon>
    </lineage>
</organism>
<dbReference type="GO" id="GO:0005975">
    <property type="term" value="P:carbohydrate metabolic process"/>
    <property type="evidence" value="ECO:0007669"/>
    <property type="project" value="InterPro"/>
</dbReference>
<dbReference type="Pfam" id="PF03190">
    <property type="entry name" value="Thioredox_DsbH"/>
    <property type="match status" value="1"/>
</dbReference>
<dbReference type="OrthoDB" id="1923667at2759"/>
<sequence>MATTSSMHVQTHDGGPETEPKMVNRLKDSKSPYVRAHMHNPVAWQMWDAEAMELARRHNRLVFLSIGYSACHWCHVMEKESFMSPEVAAILNESFIPIKVDREERPDIDDVYMNYVQATTGSGGWPLNVFLTPDLEPVFGGTYWPGPNSSTLHGQETLGFVEILDKLREVWQTQQQRCRDSAKEITRQLREFAEEGTHSHQGDREADEDLDIELLEEAYQHFAARYDSVHGGFSRAPKFPTPANLSFLLRLGIYPSAVSDIVGQEECDKATAMAVSTLINMARGGIRDHIGHGFARYSVTSDWLLPHFEKMLYDQAQLLDVYVDAFKITHDPELLGAVYDLVTYLTSSPIQSAAGGFHSSEDADSLPTPNDSEKREGAYYLWTQKELTQVLGQRDAGVCARHWGVLPDGNIAPENDPHDEFMNQNVLSIKVTPRKLAKDFGLGEDEVVRIIKSARQKLREHREKNRVRPDLDDKIIVAWNGLVIGALAKCSVLFDQIESSKALHCQEAAARAVKFIKDNLFDKPTGKLWRIYRDGSRGDTLGFADDYAYLIHGLLNMYEATFDDSYLQFADQLQRYLNQNFGAYTGSTLAGFYSTSSTLTPGMPGPLLRLKTGTESATPSINGIIARNLLRLATLLEDQEYRTLARQTCRSFSVEILQHPFLFVGLLDAVVGLETGTRQVTGVYCTADITEAKSGHEEGLLDRANTPMSARDLVAKQARKEAGLATSSSSATVALVDIRPSHAGDFVGNPSFWLRTRNPMYRELKASEPGKNYLQVCEGGKCRMVDV</sequence>
<dbReference type="InterPro" id="IPR012341">
    <property type="entry name" value="6hp_glycosidase-like_sf"/>
</dbReference>
<evidence type="ECO:0000256" key="1">
    <source>
        <dbReference type="SAM" id="MobiDB-lite"/>
    </source>
</evidence>
<dbReference type="CDD" id="cd02955">
    <property type="entry name" value="SSP411"/>
    <property type="match status" value="1"/>
</dbReference>
<feature type="compositionally biased region" description="Basic and acidic residues" evidence="1">
    <location>
        <begin position="10"/>
        <end position="23"/>
    </location>
</feature>
<feature type="domain" description="Spermatogenesis-associated protein 20-like TRX" evidence="2">
    <location>
        <begin position="24"/>
        <end position="189"/>
    </location>
</feature>
<dbReference type="SUPFAM" id="SSF48208">
    <property type="entry name" value="Six-hairpin glycosidases"/>
    <property type="match status" value="1"/>
</dbReference>
<keyword evidence="4" id="KW-1185">Reference proteome</keyword>
<dbReference type="SUPFAM" id="SSF52833">
    <property type="entry name" value="Thioredoxin-like"/>
    <property type="match status" value="1"/>
</dbReference>
<reference evidence="4" key="1">
    <citation type="journal article" date="2014" name="Nat. Commun.">
        <title>Genomic adaptations of the halophilic Dead Sea filamentous fungus Eurotium rubrum.</title>
        <authorList>
            <person name="Kis-Papo T."/>
            <person name="Weig A.R."/>
            <person name="Riley R."/>
            <person name="Persoh D."/>
            <person name="Salamov A."/>
            <person name="Sun H."/>
            <person name="Lipzen A."/>
            <person name="Wasser S.P."/>
            <person name="Rambold G."/>
            <person name="Grigoriev I.V."/>
            <person name="Nevo E."/>
        </authorList>
    </citation>
    <scope>NUCLEOTIDE SEQUENCE [LARGE SCALE GENOMIC DNA]</scope>
    <source>
        <strain evidence="4">CBS 135680</strain>
    </source>
</reference>
<dbReference type="InterPro" id="IPR004879">
    <property type="entry name" value="Ssp411-like_TRX"/>
</dbReference>
<dbReference type="PANTHER" id="PTHR42899">
    <property type="entry name" value="SPERMATOGENESIS-ASSOCIATED PROTEIN 20"/>
    <property type="match status" value="1"/>
</dbReference>
<dbReference type="EMBL" id="KK088437">
    <property type="protein sequence ID" value="EYE92459.1"/>
    <property type="molecule type" value="Genomic_DNA"/>
</dbReference>
<accession>A0A017S772</accession>
<evidence type="ECO:0000259" key="2">
    <source>
        <dbReference type="Pfam" id="PF03190"/>
    </source>
</evidence>
<dbReference type="InterPro" id="IPR008928">
    <property type="entry name" value="6-hairpin_glycosidase_sf"/>
</dbReference>
<protein>
    <recommendedName>
        <fullName evidence="2">Spermatogenesis-associated protein 20-like TRX domain-containing protein</fullName>
    </recommendedName>
</protein>
<dbReference type="PIRSF" id="PIRSF006402">
    <property type="entry name" value="UCP006402_thioredoxin"/>
    <property type="match status" value="1"/>
</dbReference>
<dbReference type="Proteomes" id="UP000019804">
    <property type="component" value="Unassembled WGS sequence"/>
</dbReference>
<dbReference type="InterPro" id="IPR036249">
    <property type="entry name" value="Thioredoxin-like_sf"/>
</dbReference>
<gene>
    <name evidence="3" type="ORF">EURHEDRAFT_415575</name>
</gene>
<dbReference type="GO" id="GO:0003824">
    <property type="term" value="F:catalytic activity"/>
    <property type="evidence" value="ECO:0007669"/>
    <property type="project" value="UniProtKB-ARBA"/>
</dbReference>
<evidence type="ECO:0000313" key="3">
    <source>
        <dbReference type="EMBL" id="EYE92459.1"/>
    </source>
</evidence>
<dbReference type="AlphaFoldDB" id="A0A017S772"/>
<name>A0A017S772_ASPRC</name>
<dbReference type="STRING" id="1388766.A0A017S772"/>
<dbReference type="PANTHER" id="PTHR42899:SF1">
    <property type="entry name" value="SPERMATOGENESIS-ASSOCIATED PROTEIN 20"/>
    <property type="match status" value="1"/>
</dbReference>